<dbReference type="Proteomes" id="UP000192639">
    <property type="component" value="Unassembled WGS sequence"/>
</dbReference>
<keyword evidence="2" id="KW-1185">Reference proteome</keyword>
<evidence type="ECO:0000313" key="1">
    <source>
        <dbReference type="EMBL" id="ORD94336.1"/>
    </source>
</evidence>
<organism evidence="1 2">
    <name type="scientific">Enterospora canceri</name>
    <dbReference type="NCBI Taxonomy" id="1081671"/>
    <lineage>
        <taxon>Eukaryota</taxon>
        <taxon>Fungi</taxon>
        <taxon>Fungi incertae sedis</taxon>
        <taxon>Microsporidia</taxon>
        <taxon>Enterocytozoonidae</taxon>
        <taxon>Enterospora</taxon>
    </lineage>
</organism>
<proteinExistence type="predicted"/>
<dbReference type="InterPro" id="IPR031515">
    <property type="entry name" value="DUF5095"/>
</dbReference>
<comment type="caution">
    <text evidence="1">The sequence shown here is derived from an EMBL/GenBank/DDBJ whole genome shotgun (WGS) entry which is preliminary data.</text>
</comment>
<protein>
    <submittedName>
        <fullName evidence="1">Uncharacterized protein</fullName>
    </submittedName>
</protein>
<sequence>MTDRKPPVKITACDKVDENPFVREYERKESRPVVKEKVKRILKLELLQRKIVKANPKKTQKRKSGIVEDVKIIAQNEIEFNRDGEIKYYVYPCTIEGTFLSHLASALKCAHDNYKNSLKYFYVKLNRGLIKFEREISCTSDIKRDLIENDIMHHSINGKIVVTDTSNMMVDMLSNLRRSRIKECIVLSRDEFEYGSVRIFRVKETKIIRMGETKRYYYETSGIMYLEDIKTEEYEIVNIE</sequence>
<reference evidence="1 2" key="1">
    <citation type="journal article" date="2017" name="Environ. Microbiol.">
        <title>Decay of the glycolytic pathway and adaptation to intranuclear parasitism within Enterocytozoonidae microsporidia.</title>
        <authorList>
            <person name="Wiredu Boakye D."/>
            <person name="Jaroenlak P."/>
            <person name="Prachumwat A."/>
            <person name="Williams T.A."/>
            <person name="Bateman K.S."/>
            <person name="Itsathitphaisarn O."/>
            <person name="Sritunyalucksana K."/>
            <person name="Paszkiewicz K.H."/>
            <person name="Moore K.A."/>
            <person name="Stentiford G.D."/>
            <person name="Williams B.A."/>
        </authorList>
    </citation>
    <scope>NUCLEOTIDE SEQUENCE [LARGE SCALE GENOMIC DNA]</scope>
    <source>
        <strain evidence="1 2">GB1</strain>
    </source>
</reference>
<dbReference type="EMBL" id="LWDP01000024">
    <property type="protein sequence ID" value="ORD94336.1"/>
    <property type="molecule type" value="Genomic_DNA"/>
</dbReference>
<dbReference type="AlphaFoldDB" id="A0A1Y1S794"/>
<dbReference type="VEuPathDB" id="MicrosporidiaDB:ECANGB1_861"/>
<evidence type="ECO:0000313" key="2">
    <source>
        <dbReference type="Proteomes" id="UP000192639"/>
    </source>
</evidence>
<gene>
    <name evidence="1" type="ORF">ECANGB1_861</name>
</gene>
<accession>A0A1Y1S794</accession>
<name>A0A1Y1S794_9MICR</name>
<dbReference type="Pfam" id="PF17016">
    <property type="entry name" value="DUF5095"/>
    <property type="match status" value="1"/>
</dbReference>
<dbReference type="OrthoDB" id="10550708at2759"/>